<evidence type="ECO:0000256" key="2">
    <source>
        <dbReference type="ARBA" id="ARBA00023002"/>
    </source>
</evidence>
<keyword evidence="5" id="KW-1185">Reference proteome</keyword>
<evidence type="ECO:0000256" key="1">
    <source>
        <dbReference type="ARBA" id="ARBA00007118"/>
    </source>
</evidence>
<dbReference type="Proteomes" id="UP000613030">
    <property type="component" value="Unassembled WGS sequence"/>
</dbReference>
<dbReference type="PANTHER" id="PTHR43673:SF10">
    <property type="entry name" value="NADH DEHYDROGENASE_NAD(P)H NITROREDUCTASE XCC3605-RELATED"/>
    <property type="match status" value="1"/>
</dbReference>
<protein>
    <submittedName>
        <fullName evidence="4">Nitroreductase family protein</fullName>
    </submittedName>
</protein>
<dbReference type="InterPro" id="IPR029479">
    <property type="entry name" value="Nitroreductase"/>
</dbReference>
<dbReference type="EMBL" id="JAERRB010000019">
    <property type="protein sequence ID" value="MBL0745748.1"/>
    <property type="molecule type" value="Genomic_DNA"/>
</dbReference>
<reference evidence="4 5" key="1">
    <citation type="submission" date="2021-01" db="EMBL/GenBank/DDBJ databases">
        <title>Chryseolinea sp. Jin1 Genome sequencing and assembly.</title>
        <authorList>
            <person name="Kim I."/>
        </authorList>
    </citation>
    <scope>NUCLEOTIDE SEQUENCE [LARGE SCALE GENOMIC DNA]</scope>
    <source>
        <strain evidence="4 5">Jin1</strain>
    </source>
</reference>
<evidence type="ECO:0000313" key="5">
    <source>
        <dbReference type="Proteomes" id="UP000613030"/>
    </source>
</evidence>
<proteinExistence type="inferred from homology"/>
<evidence type="ECO:0000259" key="3">
    <source>
        <dbReference type="Pfam" id="PF00881"/>
    </source>
</evidence>
<dbReference type="PANTHER" id="PTHR43673">
    <property type="entry name" value="NAD(P)H NITROREDUCTASE YDGI-RELATED"/>
    <property type="match status" value="1"/>
</dbReference>
<comment type="similarity">
    <text evidence="1">Belongs to the nitroreductase family.</text>
</comment>
<feature type="domain" description="Nitroreductase" evidence="3">
    <location>
        <begin position="10"/>
        <end position="68"/>
    </location>
</feature>
<dbReference type="InterPro" id="IPR000415">
    <property type="entry name" value="Nitroreductase-like"/>
</dbReference>
<dbReference type="Gene3D" id="3.40.109.10">
    <property type="entry name" value="NADH Oxidase"/>
    <property type="match status" value="1"/>
</dbReference>
<dbReference type="RefSeq" id="WP_202016365.1">
    <property type="nucleotide sequence ID" value="NZ_JAERRB010000019.1"/>
</dbReference>
<comment type="caution">
    <text evidence="4">The sequence shown here is derived from an EMBL/GenBank/DDBJ whole genome shotgun (WGS) entry which is preliminary data.</text>
</comment>
<organism evidence="4 5">
    <name type="scientific">Chryseolinea lacunae</name>
    <dbReference type="NCBI Taxonomy" id="2801331"/>
    <lineage>
        <taxon>Bacteria</taxon>
        <taxon>Pseudomonadati</taxon>
        <taxon>Bacteroidota</taxon>
        <taxon>Cytophagia</taxon>
        <taxon>Cytophagales</taxon>
        <taxon>Fulvivirgaceae</taxon>
        <taxon>Chryseolinea</taxon>
    </lineage>
</organism>
<gene>
    <name evidence="4" type="ORF">JI741_31230</name>
</gene>
<dbReference type="Pfam" id="PF00881">
    <property type="entry name" value="Nitroreductase"/>
    <property type="match status" value="1"/>
</dbReference>
<name>A0ABS1L2I8_9BACT</name>
<evidence type="ECO:0000313" key="4">
    <source>
        <dbReference type="EMBL" id="MBL0745748.1"/>
    </source>
</evidence>
<sequence>MTTNETIATIYQRRAVRNHKVKPVEKDLIEQIIDAGRMAPSAMNRQLWKFYVLTDWELIGSLSPRIVKVANFELGAERLNTQRCHNK</sequence>
<accession>A0ABS1L2I8</accession>
<dbReference type="SUPFAM" id="SSF55469">
    <property type="entry name" value="FMN-dependent nitroreductase-like"/>
    <property type="match status" value="1"/>
</dbReference>
<dbReference type="CDD" id="cd02062">
    <property type="entry name" value="Nitro_FMN_reductase"/>
    <property type="match status" value="1"/>
</dbReference>
<keyword evidence="2" id="KW-0560">Oxidoreductase</keyword>